<dbReference type="EMBL" id="OFSP01000016">
    <property type="protein sequence ID" value="SOY50747.1"/>
    <property type="molecule type" value="Genomic_DNA"/>
</dbReference>
<evidence type="ECO:0000256" key="1">
    <source>
        <dbReference type="SAM" id="MobiDB-lite"/>
    </source>
</evidence>
<gene>
    <name evidence="2" type="ORF">CBM2589_B230123</name>
</gene>
<dbReference type="Proteomes" id="UP000256297">
    <property type="component" value="Chromosome CBM2589_b"/>
</dbReference>
<sequence length="101" mass="10849">MSNLSDVNKTPKPRDAARLSPTGKDPQGERLPEETGNCKRDRGKPQRKQAHSLRAARPAQSAAAALRSGRREGTPPVRQTPPTRRCGAAGGEVRACPCLQL</sequence>
<accession>A0A375BQV3</accession>
<feature type="region of interest" description="Disordered" evidence="1">
    <location>
        <begin position="1"/>
        <end position="91"/>
    </location>
</feature>
<name>A0A375BQV3_9BURK</name>
<organism evidence="2">
    <name type="scientific">Cupriavidus taiwanensis</name>
    <dbReference type="NCBI Taxonomy" id="164546"/>
    <lineage>
        <taxon>Bacteria</taxon>
        <taxon>Pseudomonadati</taxon>
        <taxon>Pseudomonadota</taxon>
        <taxon>Betaproteobacteria</taxon>
        <taxon>Burkholderiales</taxon>
        <taxon>Burkholderiaceae</taxon>
        <taxon>Cupriavidus</taxon>
    </lineage>
</organism>
<dbReference type="AlphaFoldDB" id="A0A375BQV3"/>
<proteinExistence type="predicted"/>
<feature type="compositionally biased region" description="Basic and acidic residues" evidence="1">
    <location>
        <begin position="26"/>
        <end position="44"/>
    </location>
</feature>
<protein>
    <submittedName>
        <fullName evidence="2">Uncharacterized protein</fullName>
    </submittedName>
</protein>
<feature type="compositionally biased region" description="Low complexity" evidence="1">
    <location>
        <begin position="74"/>
        <end position="85"/>
    </location>
</feature>
<comment type="caution">
    <text evidence="2">The sequence shown here is derived from an EMBL/GenBank/DDBJ whole genome shotgun (WGS) entry which is preliminary data.</text>
</comment>
<evidence type="ECO:0000313" key="2">
    <source>
        <dbReference type="EMBL" id="SOY50747.1"/>
    </source>
</evidence>
<feature type="compositionally biased region" description="Low complexity" evidence="1">
    <location>
        <begin position="52"/>
        <end position="67"/>
    </location>
</feature>
<reference evidence="2" key="1">
    <citation type="submission" date="2018-01" db="EMBL/GenBank/DDBJ databases">
        <authorList>
            <person name="Clerissi C."/>
        </authorList>
    </citation>
    <scope>NUCLEOTIDE SEQUENCE</scope>
    <source>
        <strain evidence="2">Cupriavidus taiwanensis STM 3521</strain>
    </source>
</reference>